<evidence type="ECO:0000256" key="1">
    <source>
        <dbReference type="SAM" id="MobiDB-lite"/>
    </source>
</evidence>
<reference evidence="2" key="1">
    <citation type="submission" date="2019-09" db="EMBL/GenBank/DDBJ databases">
        <title>Draft genome information of white flower Hibiscus syriacus.</title>
        <authorList>
            <person name="Kim Y.-M."/>
        </authorList>
    </citation>
    <scope>NUCLEOTIDE SEQUENCE [LARGE SCALE GENOMIC DNA]</scope>
    <source>
        <strain evidence="2">YM2019G1</strain>
    </source>
</reference>
<protein>
    <submittedName>
        <fullName evidence="2">HAT transposon superfamily isoform 1</fullName>
    </submittedName>
</protein>
<proteinExistence type="predicted"/>
<organism evidence="2 3">
    <name type="scientific">Hibiscus syriacus</name>
    <name type="common">Rose of Sharon</name>
    <dbReference type="NCBI Taxonomy" id="106335"/>
    <lineage>
        <taxon>Eukaryota</taxon>
        <taxon>Viridiplantae</taxon>
        <taxon>Streptophyta</taxon>
        <taxon>Embryophyta</taxon>
        <taxon>Tracheophyta</taxon>
        <taxon>Spermatophyta</taxon>
        <taxon>Magnoliopsida</taxon>
        <taxon>eudicotyledons</taxon>
        <taxon>Gunneridae</taxon>
        <taxon>Pentapetalae</taxon>
        <taxon>rosids</taxon>
        <taxon>malvids</taxon>
        <taxon>Malvales</taxon>
        <taxon>Malvaceae</taxon>
        <taxon>Malvoideae</taxon>
        <taxon>Hibiscus</taxon>
    </lineage>
</organism>
<dbReference type="EMBL" id="VEPZ02000555">
    <property type="protein sequence ID" value="KAE8722745.1"/>
    <property type="molecule type" value="Genomic_DNA"/>
</dbReference>
<feature type="region of interest" description="Disordered" evidence="1">
    <location>
        <begin position="28"/>
        <end position="68"/>
    </location>
</feature>
<evidence type="ECO:0000313" key="2">
    <source>
        <dbReference type="EMBL" id="KAE8722745.1"/>
    </source>
</evidence>
<evidence type="ECO:0000313" key="3">
    <source>
        <dbReference type="Proteomes" id="UP000436088"/>
    </source>
</evidence>
<comment type="caution">
    <text evidence="2">The sequence shown here is derived from an EMBL/GenBank/DDBJ whole genome shotgun (WGS) entry which is preliminary data.</text>
</comment>
<dbReference type="AlphaFoldDB" id="A0A6A3C0Z3"/>
<sequence>MSLAPQREETLFSRPLLHIEKSIDPVASLTGETGGHLLSAPPLSPRSASGSPRIKKQRDGPSNLGSPLKVVSEPVKEFIPQVYRQQPTSSTHPMYGAPLYPRVGGQPAAHGVLPTATRASSFHQTSAPSTSSRLGIRVSLKPEYLITPLPQLSPQVADIPRSNFQFDFDFERKILAKAEKRKHELEQAWLGKLCFKANRNHFFNGCKFRPCVMVAVANYGDNPTKVPLYHVMEARNKQPCNGFGNLSPATSYCEKWDSQLTMWPKHYSCMTMTQTMH</sequence>
<gene>
    <name evidence="2" type="ORF">F3Y22_tig00013680pilonHSYRG00015</name>
</gene>
<keyword evidence="3" id="KW-1185">Reference proteome</keyword>
<feature type="compositionally biased region" description="Low complexity" evidence="1">
    <location>
        <begin position="37"/>
        <end position="52"/>
    </location>
</feature>
<accession>A0A6A3C0Z3</accession>
<name>A0A6A3C0Z3_HIBSY</name>
<dbReference type="Proteomes" id="UP000436088">
    <property type="component" value="Unassembled WGS sequence"/>
</dbReference>